<reference evidence="2" key="1">
    <citation type="submission" date="2020-12" db="EMBL/GenBank/DDBJ databases">
        <title>Vagococcus allomyrinae sp. nov. and Enterococcus lavae sp. nov., isolated from the larvae of Allomyrina dichotoma.</title>
        <authorList>
            <person name="Lee S.D."/>
        </authorList>
    </citation>
    <scope>NUCLEOTIDE SEQUENCE</scope>
    <source>
        <strain evidence="2">BWB3-3</strain>
    </source>
</reference>
<protein>
    <submittedName>
        <fullName evidence="2">Uncharacterized protein</fullName>
    </submittedName>
</protein>
<feature type="transmembrane region" description="Helical" evidence="1">
    <location>
        <begin position="63"/>
        <end position="81"/>
    </location>
</feature>
<feature type="transmembrane region" description="Helical" evidence="1">
    <location>
        <begin position="93"/>
        <end position="115"/>
    </location>
</feature>
<dbReference type="Proteomes" id="UP000674938">
    <property type="component" value="Unassembled WGS sequence"/>
</dbReference>
<keyword evidence="3" id="KW-1185">Reference proteome</keyword>
<keyword evidence="1" id="KW-0812">Transmembrane</keyword>
<evidence type="ECO:0000256" key="1">
    <source>
        <dbReference type="SAM" id="Phobius"/>
    </source>
</evidence>
<sequence length="203" mass="22742">MILNNYAREDFYQYSIPIESGRHTLAKLVGNLRLIMVVNSILVLCLNGLISDVEVYNSFLVKTFGNIMLFLSLLSVLVTFIKGSNFKELYVAFLFGASSFLLGVLMILVCTFHSIEENSVAGKVVDANQVNRLLLIILVAVAIVFLVGRYNLVKKVKNGQARKNSKSSRFYEDGEVNYQRVSKKDGSYSIGSCCLELWITVVF</sequence>
<keyword evidence="1" id="KW-0472">Membrane</keyword>
<feature type="transmembrane region" description="Helical" evidence="1">
    <location>
        <begin position="135"/>
        <end position="153"/>
    </location>
</feature>
<dbReference type="AlphaFoldDB" id="A0A940PGN6"/>
<dbReference type="RefSeq" id="WP_209533062.1">
    <property type="nucleotide sequence ID" value="NZ_JAEEGA010000031.1"/>
</dbReference>
<gene>
    <name evidence="2" type="ORF">I6N95_26320</name>
</gene>
<name>A0A940PGN6_9ENTE</name>
<evidence type="ECO:0000313" key="3">
    <source>
        <dbReference type="Proteomes" id="UP000674938"/>
    </source>
</evidence>
<feature type="transmembrane region" description="Helical" evidence="1">
    <location>
        <begin position="32"/>
        <end position="51"/>
    </location>
</feature>
<accession>A0A940PGN6</accession>
<organism evidence="2 3">
    <name type="scientific">Vagococcus allomyrinae</name>
    <dbReference type="NCBI Taxonomy" id="2794353"/>
    <lineage>
        <taxon>Bacteria</taxon>
        <taxon>Bacillati</taxon>
        <taxon>Bacillota</taxon>
        <taxon>Bacilli</taxon>
        <taxon>Lactobacillales</taxon>
        <taxon>Enterococcaceae</taxon>
        <taxon>Vagococcus</taxon>
    </lineage>
</organism>
<keyword evidence="1" id="KW-1133">Transmembrane helix</keyword>
<proteinExistence type="predicted"/>
<evidence type="ECO:0000313" key="2">
    <source>
        <dbReference type="EMBL" id="MBP1044530.1"/>
    </source>
</evidence>
<dbReference type="EMBL" id="JAEEGA010000031">
    <property type="protein sequence ID" value="MBP1044530.1"/>
    <property type="molecule type" value="Genomic_DNA"/>
</dbReference>
<comment type="caution">
    <text evidence="2">The sequence shown here is derived from an EMBL/GenBank/DDBJ whole genome shotgun (WGS) entry which is preliminary data.</text>
</comment>